<proteinExistence type="predicted"/>
<organism evidence="1 2">
    <name type="scientific">Roseimaritima multifibrata</name>
    <dbReference type="NCBI Taxonomy" id="1930274"/>
    <lineage>
        <taxon>Bacteria</taxon>
        <taxon>Pseudomonadati</taxon>
        <taxon>Planctomycetota</taxon>
        <taxon>Planctomycetia</taxon>
        <taxon>Pirellulales</taxon>
        <taxon>Pirellulaceae</taxon>
        <taxon>Roseimaritima</taxon>
    </lineage>
</organism>
<dbReference type="Proteomes" id="UP000320672">
    <property type="component" value="Chromosome"/>
</dbReference>
<dbReference type="EMBL" id="CP036262">
    <property type="protein sequence ID" value="QDS93595.1"/>
    <property type="molecule type" value="Genomic_DNA"/>
</dbReference>
<protein>
    <submittedName>
        <fullName evidence="1">Uncharacterized protein</fullName>
    </submittedName>
</protein>
<reference evidence="1 2" key="1">
    <citation type="submission" date="2019-02" db="EMBL/GenBank/DDBJ databases">
        <title>Deep-cultivation of Planctomycetes and their phenomic and genomic characterization uncovers novel biology.</title>
        <authorList>
            <person name="Wiegand S."/>
            <person name="Jogler M."/>
            <person name="Boedeker C."/>
            <person name="Pinto D."/>
            <person name="Vollmers J."/>
            <person name="Rivas-Marin E."/>
            <person name="Kohn T."/>
            <person name="Peeters S.H."/>
            <person name="Heuer A."/>
            <person name="Rast P."/>
            <person name="Oberbeckmann S."/>
            <person name="Bunk B."/>
            <person name="Jeske O."/>
            <person name="Meyerdierks A."/>
            <person name="Storesund J.E."/>
            <person name="Kallscheuer N."/>
            <person name="Luecker S."/>
            <person name="Lage O.M."/>
            <person name="Pohl T."/>
            <person name="Merkel B.J."/>
            <person name="Hornburger P."/>
            <person name="Mueller R.-W."/>
            <person name="Bruemmer F."/>
            <person name="Labrenz M."/>
            <person name="Spormann A.M."/>
            <person name="Op den Camp H."/>
            <person name="Overmann J."/>
            <person name="Amann R."/>
            <person name="Jetten M.S.M."/>
            <person name="Mascher T."/>
            <person name="Medema M.H."/>
            <person name="Devos D.P."/>
            <person name="Kaster A.-K."/>
            <person name="Ovreas L."/>
            <person name="Rohde M."/>
            <person name="Galperin M.Y."/>
            <person name="Jogler C."/>
        </authorList>
    </citation>
    <scope>NUCLEOTIDE SEQUENCE [LARGE SCALE GENOMIC DNA]</scope>
    <source>
        <strain evidence="1 2">FF011L</strain>
    </source>
</reference>
<evidence type="ECO:0000313" key="1">
    <source>
        <dbReference type="EMBL" id="QDS93595.1"/>
    </source>
</evidence>
<name>A0A517MFD4_9BACT</name>
<evidence type="ECO:0000313" key="2">
    <source>
        <dbReference type="Proteomes" id="UP000320672"/>
    </source>
</evidence>
<keyword evidence="2" id="KW-1185">Reference proteome</keyword>
<sequence>MRGTYADIEFQVKTALQDIPFFWKEQAAFPVIRVPDGRKFFWRYDPQKPPPLSWATLNNHLIPTSLSRLGNRLLSLTADFIKRLIVGNPSDPNAYSDRGS</sequence>
<accession>A0A517MFD4</accession>
<gene>
    <name evidence="1" type="ORF">FF011L_23680</name>
</gene>
<dbReference type="KEGG" id="rml:FF011L_23680"/>
<dbReference type="AlphaFoldDB" id="A0A517MFD4"/>